<keyword evidence="4 7" id="KW-0418">Kinase</keyword>
<comment type="function">
    <text evidence="1">Essential for recycling GMP and indirectly, cGMP.</text>
</comment>
<dbReference type="AlphaFoldDB" id="A0A0R1UMR9"/>
<organism evidence="7 8">
    <name type="scientific">Lactobacillus kalixensis DSM 16043</name>
    <dbReference type="NCBI Taxonomy" id="1423763"/>
    <lineage>
        <taxon>Bacteria</taxon>
        <taxon>Bacillati</taxon>
        <taxon>Bacillota</taxon>
        <taxon>Bacilli</taxon>
        <taxon>Lactobacillales</taxon>
        <taxon>Lactobacillaceae</taxon>
        <taxon>Lactobacillus</taxon>
    </lineage>
</organism>
<evidence type="ECO:0000259" key="6">
    <source>
        <dbReference type="PROSITE" id="PS50052"/>
    </source>
</evidence>
<dbReference type="GO" id="GO:0005829">
    <property type="term" value="C:cytosol"/>
    <property type="evidence" value="ECO:0007669"/>
    <property type="project" value="TreeGrafter"/>
</dbReference>
<protein>
    <submittedName>
        <fullName evidence="7">Guanylate kinase</fullName>
    </submittedName>
</protein>
<dbReference type="InterPro" id="IPR008144">
    <property type="entry name" value="Guanylate_kin-like_dom"/>
</dbReference>
<keyword evidence="8" id="KW-1185">Reference proteome</keyword>
<keyword evidence="3" id="KW-0808">Transferase</keyword>
<dbReference type="STRING" id="1423763.FC46_GL001517"/>
<dbReference type="SMART" id="SM00072">
    <property type="entry name" value="GuKc"/>
    <property type="match status" value="1"/>
</dbReference>
<evidence type="ECO:0000313" key="7">
    <source>
        <dbReference type="EMBL" id="KRL90907.1"/>
    </source>
</evidence>
<comment type="catalytic activity">
    <reaction evidence="5">
        <text>GMP + ATP = GDP + ADP</text>
        <dbReference type="Rhea" id="RHEA:20780"/>
        <dbReference type="ChEBI" id="CHEBI:30616"/>
        <dbReference type="ChEBI" id="CHEBI:58115"/>
        <dbReference type="ChEBI" id="CHEBI:58189"/>
        <dbReference type="ChEBI" id="CHEBI:456216"/>
        <dbReference type="EC" id="2.7.4.8"/>
    </reaction>
</comment>
<evidence type="ECO:0000256" key="2">
    <source>
        <dbReference type="ARBA" id="ARBA00005790"/>
    </source>
</evidence>
<dbReference type="Pfam" id="PF00625">
    <property type="entry name" value="Guanylate_kin"/>
    <property type="match status" value="1"/>
</dbReference>
<name>A0A0R1UMR9_9LACO</name>
<comment type="caution">
    <text evidence="7">The sequence shown here is derived from an EMBL/GenBank/DDBJ whole genome shotgun (WGS) entry which is preliminary data.</text>
</comment>
<dbReference type="InterPro" id="IPR008145">
    <property type="entry name" value="GK/Ca_channel_bsu"/>
</dbReference>
<dbReference type="CDD" id="cd00071">
    <property type="entry name" value="GMPK"/>
    <property type="match status" value="1"/>
</dbReference>
<accession>A0A0R1UMR9</accession>
<proteinExistence type="inferred from homology"/>
<comment type="similarity">
    <text evidence="2">Belongs to the guanylate kinase family.</text>
</comment>
<dbReference type="GO" id="GO:0004385">
    <property type="term" value="F:GMP kinase activity"/>
    <property type="evidence" value="ECO:0007669"/>
    <property type="project" value="UniProtKB-EC"/>
</dbReference>
<dbReference type="InterPro" id="IPR027417">
    <property type="entry name" value="P-loop_NTPase"/>
</dbReference>
<evidence type="ECO:0000256" key="4">
    <source>
        <dbReference type="ARBA" id="ARBA00022777"/>
    </source>
</evidence>
<dbReference type="PATRIC" id="fig|1423763.3.peg.1541"/>
<dbReference type="RefSeq" id="WP_057797558.1">
    <property type="nucleotide sequence ID" value="NZ_AZFM01000005.1"/>
</dbReference>
<sequence>MKKIILIAGPSGAGKTTISNYLHQEFKVPRVLTHTTRPMREGEADGKDYYFEIDETFNKLHFFEHIRYGNYQYGSSREALNAAWQKSDIVSLIVDIKGIESYVKQLNPSEFYFLYVTTSTMDELKERLIKRGDSLETVKERLSGDELNRLPEDLKPYAHILLNDTWHETAEKLNALVASLRGE</sequence>
<evidence type="ECO:0000256" key="3">
    <source>
        <dbReference type="ARBA" id="ARBA00022679"/>
    </source>
</evidence>
<dbReference type="PANTHER" id="PTHR23117:SF13">
    <property type="entry name" value="GUANYLATE KINASE"/>
    <property type="match status" value="1"/>
</dbReference>
<dbReference type="Gene3D" id="3.40.50.300">
    <property type="entry name" value="P-loop containing nucleotide triphosphate hydrolases"/>
    <property type="match status" value="1"/>
</dbReference>
<dbReference type="SUPFAM" id="SSF52540">
    <property type="entry name" value="P-loop containing nucleoside triphosphate hydrolases"/>
    <property type="match status" value="1"/>
</dbReference>
<gene>
    <name evidence="7" type="ORF">FC46_GL001517</name>
</gene>
<feature type="domain" description="Guanylate kinase-like" evidence="6">
    <location>
        <begin position="2"/>
        <end position="178"/>
    </location>
</feature>
<dbReference type="PROSITE" id="PS50052">
    <property type="entry name" value="GUANYLATE_KINASE_2"/>
    <property type="match status" value="1"/>
</dbReference>
<evidence type="ECO:0000256" key="5">
    <source>
        <dbReference type="ARBA" id="ARBA00048594"/>
    </source>
</evidence>
<dbReference type="Proteomes" id="UP000051036">
    <property type="component" value="Unassembled WGS sequence"/>
</dbReference>
<evidence type="ECO:0000256" key="1">
    <source>
        <dbReference type="ARBA" id="ARBA00003531"/>
    </source>
</evidence>
<reference evidence="7 8" key="1">
    <citation type="journal article" date="2015" name="Genome Announc.">
        <title>Expanding the biotechnology potential of lactobacilli through comparative genomics of 213 strains and associated genera.</title>
        <authorList>
            <person name="Sun Z."/>
            <person name="Harris H.M."/>
            <person name="McCann A."/>
            <person name="Guo C."/>
            <person name="Argimon S."/>
            <person name="Zhang W."/>
            <person name="Yang X."/>
            <person name="Jeffery I.B."/>
            <person name="Cooney J.C."/>
            <person name="Kagawa T.F."/>
            <person name="Liu W."/>
            <person name="Song Y."/>
            <person name="Salvetti E."/>
            <person name="Wrobel A."/>
            <person name="Rasinkangas P."/>
            <person name="Parkhill J."/>
            <person name="Rea M.C."/>
            <person name="O'Sullivan O."/>
            <person name="Ritari J."/>
            <person name="Douillard F.P."/>
            <person name="Paul Ross R."/>
            <person name="Yang R."/>
            <person name="Briner A.E."/>
            <person name="Felis G.E."/>
            <person name="de Vos W.M."/>
            <person name="Barrangou R."/>
            <person name="Klaenhammer T.R."/>
            <person name="Caufield P.W."/>
            <person name="Cui Y."/>
            <person name="Zhang H."/>
            <person name="O'Toole P.W."/>
        </authorList>
    </citation>
    <scope>NUCLEOTIDE SEQUENCE [LARGE SCALE GENOMIC DNA]</scope>
    <source>
        <strain evidence="7 8">DSM 16043</strain>
    </source>
</reference>
<evidence type="ECO:0000313" key="8">
    <source>
        <dbReference type="Proteomes" id="UP000051036"/>
    </source>
</evidence>
<dbReference type="EMBL" id="AZFM01000005">
    <property type="protein sequence ID" value="KRL90907.1"/>
    <property type="molecule type" value="Genomic_DNA"/>
</dbReference>
<dbReference type="OrthoDB" id="1033810at2"/>
<dbReference type="PANTHER" id="PTHR23117">
    <property type="entry name" value="GUANYLATE KINASE-RELATED"/>
    <property type="match status" value="1"/>
</dbReference>